<sequence>MAVLTMEFYSASLCRAVTFRAILPNDVPPQMRRAPHWDRPAKTLYLLHGYSGTSSDWMLNAPMAELAVKYNLNFIFPAGENGFYLDGVQTGRKYGTYVGQELVDYTRSVLGLSDRKEDTFIGGLSMGGFGAVHTALAWPETFAKAFTLSGALIIHNLKKLHPGEEDAMANYEYYKLVFGDLDTVEQSPANPEVLVEELLRAGRSLPGLYQAIGTEDFLYEENQIFRRFLEERKVPLVYREGPGTHDFVFWREHIEPAIRWLLEEKA</sequence>
<evidence type="ECO:0000313" key="2">
    <source>
        <dbReference type="Proteomes" id="UP000295184"/>
    </source>
</evidence>
<protein>
    <submittedName>
        <fullName evidence="1">S-formylglutathione hydrolase FrmB</fullName>
    </submittedName>
</protein>
<evidence type="ECO:0000313" key="1">
    <source>
        <dbReference type="EMBL" id="TCL53437.1"/>
    </source>
</evidence>
<dbReference type="InterPro" id="IPR000801">
    <property type="entry name" value="Esterase-like"/>
</dbReference>
<dbReference type="OrthoDB" id="9803578at2"/>
<dbReference type="SUPFAM" id="SSF53474">
    <property type="entry name" value="alpha/beta-Hydrolases"/>
    <property type="match status" value="1"/>
</dbReference>
<reference evidence="1 2" key="1">
    <citation type="submission" date="2019-03" db="EMBL/GenBank/DDBJ databases">
        <title>Genomic Encyclopedia of Type Strains, Phase IV (KMG-IV): sequencing the most valuable type-strain genomes for metagenomic binning, comparative biology and taxonomic classification.</title>
        <authorList>
            <person name="Goeker M."/>
        </authorList>
    </citation>
    <scope>NUCLEOTIDE SEQUENCE [LARGE SCALE GENOMIC DNA]</scope>
    <source>
        <strain evidence="1 2">DSM 100451</strain>
    </source>
</reference>
<name>A0A4R1QJX5_9FIRM</name>
<keyword evidence="1" id="KW-0378">Hydrolase</keyword>
<dbReference type="Gene3D" id="3.40.50.1820">
    <property type="entry name" value="alpha/beta hydrolase"/>
    <property type="match status" value="1"/>
</dbReference>
<dbReference type="RefSeq" id="WP_058963314.1">
    <property type="nucleotide sequence ID" value="NZ_CABKVM010000014.1"/>
</dbReference>
<comment type="caution">
    <text evidence="1">The sequence shown here is derived from an EMBL/GenBank/DDBJ whole genome shotgun (WGS) entry which is preliminary data.</text>
</comment>
<dbReference type="AlphaFoldDB" id="A0A4R1QJX5"/>
<dbReference type="STRING" id="1650663.GCA_001486665_00808"/>
<gene>
    <name evidence="1" type="ORF">EDD77_13412</name>
</gene>
<dbReference type="InterPro" id="IPR050583">
    <property type="entry name" value="Mycobacterial_A85_antigen"/>
</dbReference>
<dbReference type="PANTHER" id="PTHR48098">
    <property type="entry name" value="ENTEROCHELIN ESTERASE-RELATED"/>
    <property type="match status" value="1"/>
</dbReference>
<dbReference type="InterPro" id="IPR029058">
    <property type="entry name" value="AB_hydrolase_fold"/>
</dbReference>
<dbReference type="GO" id="GO:0016787">
    <property type="term" value="F:hydrolase activity"/>
    <property type="evidence" value="ECO:0007669"/>
    <property type="project" value="UniProtKB-KW"/>
</dbReference>
<dbReference type="GO" id="GO:0016747">
    <property type="term" value="F:acyltransferase activity, transferring groups other than amino-acyl groups"/>
    <property type="evidence" value="ECO:0007669"/>
    <property type="project" value="TreeGrafter"/>
</dbReference>
<dbReference type="Proteomes" id="UP000295184">
    <property type="component" value="Unassembled WGS sequence"/>
</dbReference>
<organism evidence="1 2">
    <name type="scientific">Allofournierella massiliensis</name>
    <dbReference type="NCBI Taxonomy" id="1650663"/>
    <lineage>
        <taxon>Bacteria</taxon>
        <taxon>Bacillati</taxon>
        <taxon>Bacillota</taxon>
        <taxon>Clostridia</taxon>
        <taxon>Eubacteriales</taxon>
        <taxon>Oscillospiraceae</taxon>
        <taxon>Allofournierella</taxon>
    </lineage>
</organism>
<dbReference type="PANTHER" id="PTHR48098:SF1">
    <property type="entry name" value="DIACYLGLYCEROL ACYLTRANSFERASE_MYCOLYLTRANSFERASE AG85A"/>
    <property type="match status" value="1"/>
</dbReference>
<dbReference type="Pfam" id="PF00756">
    <property type="entry name" value="Esterase"/>
    <property type="match status" value="1"/>
</dbReference>
<proteinExistence type="predicted"/>
<accession>A0A4R1QJX5</accession>
<dbReference type="EMBL" id="SLUM01000034">
    <property type="protein sequence ID" value="TCL53437.1"/>
    <property type="molecule type" value="Genomic_DNA"/>
</dbReference>